<keyword evidence="5" id="KW-0804">Transcription</keyword>
<dbReference type="GO" id="GO:0006355">
    <property type="term" value="P:regulation of DNA-templated transcription"/>
    <property type="evidence" value="ECO:0007669"/>
    <property type="project" value="InterPro"/>
</dbReference>
<evidence type="ECO:0000259" key="8">
    <source>
        <dbReference type="PROSITE" id="PS50114"/>
    </source>
</evidence>
<dbReference type="Proteomes" id="UP000193648">
    <property type="component" value="Unassembled WGS sequence"/>
</dbReference>
<keyword evidence="10" id="KW-1185">Reference proteome</keyword>
<dbReference type="OrthoDB" id="2162994at2759"/>
<feature type="region of interest" description="Disordered" evidence="7">
    <location>
        <begin position="784"/>
        <end position="850"/>
    </location>
</feature>
<feature type="compositionally biased region" description="Low complexity" evidence="7">
    <location>
        <begin position="648"/>
        <end position="667"/>
    </location>
</feature>
<keyword evidence="1" id="KW-0479">Metal-binding</keyword>
<feature type="compositionally biased region" description="Polar residues" evidence="7">
    <location>
        <begin position="252"/>
        <end position="264"/>
    </location>
</feature>
<keyword evidence="3" id="KW-0862">Zinc</keyword>
<evidence type="ECO:0000256" key="4">
    <source>
        <dbReference type="ARBA" id="ARBA00023015"/>
    </source>
</evidence>
<feature type="compositionally biased region" description="Polar residues" evidence="7">
    <location>
        <begin position="370"/>
        <end position="383"/>
    </location>
</feature>
<feature type="region of interest" description="Disordered" evidence="7">
    <location>
        <begin position="290"/>
        <end position="400"/>
    </location>
</feature>
<dbReference type="InParanoid" id="A0A1Y2GI75"/>
<evidence type="ECO:0000256" key="5">
    <source>
        <dbReference type="ARBA" id="ARBA00023163"/>
    </source>
</evidence>
<name>A0A1Y2GI75_9FUNG</name>
<dbReference type="PANTHER" id="PTHR47172">
    <property type="entry name" value="OS01G0976800 PROTEIN"/>
    <property type="match status" value="1"/>
</dbReference>
<organism evidence="9 10">
    <name type="scientific">Lobosporangium transversale</name>
    <dbReference type="NCBI Taxonomy" id="64571"/>
    <lineage>
        <taxon>Eukaryota</taxon>
        <taxon>Fungi</taxon>
        <taxon>Fungi incertae sedis</taxon>
        <taxon>Mucoromycota</taxon>
        <taxon>Mortierellomycotina</taxon>
        <taxon>Mortierellomycetes</taxon>
        <taxon>Mortierellales</taxon>
        <taxon>Mortierellaceae</taxon>
        <taxon>Lobosporangium</taxon>
    </lineage>
</organism>
<dbReference type="EMBL" id="MCFF01000027">
    <property type="protein sequence ID" value="ORZ11703.1"/>
    <property type="molecule type" value="Genomic_DNA"/>
</dbReference>
<evidence type="ECO:0000256" key="3">
    <source>
        <dbReference type="ARBA" id="ARBA00022833"/>
    </source>
</evidence>
<protein>
    <recommendedName>
        <fullName evidence="8">GATA-type domain-containing protein</fullName>
    </recommendedName>
</protein>
<feature type="compositionally biased region" description="Basic and acidic residues" evidence="7">
    <location>
        <begin position="91"/>
        <end position="123"/>
    </location>
</feature>
<feature type="compositionally biased region" description="Polar residues" evidence="7">
    <location>
        <begin position="151"/>
        <end position="174"/>
    </location>
</feature>
<feature type="compositionally biased region" description="Basic and acidic residues" evidence="7">
    <location>
        <begin position="579"/>
        <end position="588"/>
    </location>
</feature>
<feature type="compositionally biased region" description="Basic residues" evidence="7">
    <location>
        <begin position="134"/>
        <end position="144"/>
    </location>
</feature>
<keyword evidence="4" id="KW-0805">Transcription regulation</keyword>
<dbReference type="STRING" id="64571.A0A1Y2GI75"/>
<dbReference type="SMART" id="SM00401">
    <property type="entry name" value="ZnF_GATA"/>
    <property type="match status" value="1"/>
</dbReference>
<feature type="compositionally biased region" description="Low complexity" evidence="7">
    <location>
        <begin position="796"/>
        <end position="805"/>
    </location>
</feature>
<feature type="compositionally biased region" description="Polar residues" evidence="7">
    <location>
        <begin position="290"/>
        <end position="300"/>
    </location>
</feature>
<dbReference type="PROSITE" id="PS50114">
    <property type="entry name" value="GATA_ZN_FINGER_2"/>
    <property type="match status" value="1"/>
</dbReference>
<feature type="region of interest" description="Disordered" evidence="7">
    <location>
        <begin position="1"/>
        <end position="174"/>
    </location>
</feature>
<evidence type="ECO:0000313" key="9">
    <source>
        <dbReference type="EMBL" id="ORZ11703.1"/>
    </source>
</evidence>
<dbReference type="GeneID" id="33566560"/>
<dbReference type="SUPFAM" id="SSF57716">
    <property type="entry name" value="Glucocorticoid receptor-like (DNA-binding domain)"/>
    <property type="match status" value="1"/>
</dbReference>
<dbReference type="GO" id="GO:0008270">
    <property type="term" value="F:zinc ion binding"/>
    <property type="evidence" value="ECO:0007669"/>
    <property type="project" value="UniProtKB-KW"/>
</dbReference>
<dbReference type="Pfam" id="PF00320">
    <property type="entry name" value="GATA"/>
    <property type="match status" value="1"/>
</dbReference>
<feature type="compositionally biased region" description="Low complexity" evidence="7">
    <location>
        <begin position="301"/>
        <end position="316"/>
    </location>
</feature>
<feature type="compositionally biased region" description="Low complexity" evidence="7">
    <location>
        <begin position="75"/>
        <end position="88"/>
    </location>
</feature>
<feature type="compositionally biased region" description="Pro residues" evidence="7">
    <location>
        <begin position="64"/>
        <end position="74"/>
    </location>
</feature>
<feature type="compositionally biased region" description="Polar residues" evidence="7">
    <location>
        <begin position="596"/>
        <end position="610"/>
    </location>
</feature>
<evidence type="ECO:0000313" key="10">
    <source>
        <dbReference type="Proteomes" id="UP000193648"/>
    </source>
</evidence>
<sequence>MSSFENSSATSSGSPFGHPPPAALTNDASAQSHNHPQDFAQEDTRHRSYPLTPSHQSRIRHLSPPFPLSSPPPTSLSSSYPLRHSSSYIVERGRDKERYKGREKEKEMEFEHTSSEVENHHPEATVGSLPLGFRQHHHSQHQHHSPRENGRSSSPSFNGSIGVQSNQSDSDLYQPSYPQLQREIKDSAIADRLSSLTKSMFVHPPWHDDREFGHKNNTNTQHTTSYSAQYPYRPELGQNRSNKEDVLDHTQDPSSRNHAHSYQSGLRDPLRHHHPLDQYERNRYEFNENTHTSRTSANIESSQYYSSPYSQGKYPQVNHPISFHASHRPSQQQYSQQQHNTGREQPEPSISQSLGARSDVTPNLLPPPTNIDSSALHDSSYDSNAEEEEALREEENMQQQRHRFKFGTEMPTIESCDALCRFALHYAEQANAVHSGANLQKIRSMNTTMLIGLQHIGGGSNEKSGAEASGNANNQQYERIEREMSPLRFGPGRPPHEMLAIRIRSWMGMTPEERELDEEINTIRGKRCLLMDSALASATMDQHGNIQKDWTVVPAAASNSKSEASQHYAKNSRLPGRTSDYRGRRGGMDTDVDGFGNNSDTMISVSMSHHQSPHRPSSAPYLSDPSVARSHQEGLGVGRESSRASSVNSQNGRGGSNASNSRNSKNSDVPYQKYRKRAKRTQPPGRCLSCDSSDTPEWRRGPDGARTLCNACGLHYAKLVKRQNEQAQQQKQIGSGLSPMKKGLLPNNARMAQLQALAFPLRKRNGNQSVDSSRQQKLEVGVNSFSDKNYPPSSPAPATITPPSSEHMGSNASSLPPPDRDADSDTNDNGTGSASAERGEADDSMKQGHT</sequence>
<evidence type="ECO:0000256" key="2">
    <source>
        <dbReference type="ARBA" id="ARBA00022771"/>
    </source>
</evidence>
<evidence type="ECO:0000256" key="1">
    <source>
        <dbReference type="ARBA" id="ARBA00022723"/>
    </source>
</evidence>
<gene>
    <name evidence="9" type="ORF">BCR41DRAFT_356789</name>
</gene>
<dbReference type="PANTHER" id="PTHR47172:SF24">
    <property type="entry name" value="GATA ZINC FINGER DOMAIN-CONTAINING PROTEIN 14-RELATED"/>
    <property type="match status" value="1"/>
</dbReference>
<comment type="caution">
    <text evidence="9">The sequence shown here is derived from an EMBL/GenBank/DDBJ whole genome shotgun (WGS) entry which is preliminary data.</text>
</comment>
<dbReference type="InterPro" id="IPR013088">
    <property type="entry name" value="Znf_NHR/GATA"/>
</dbReference>
<reference evidence="9 10" key="1">
    <citation type="submission" date="2016-07" db="EMBL/GenBank/DDBJ databases">
        <title>Pervasive Adenine N6-methylation of Active Genes in Fungi.</title>
        <authorList>
            <consortium name="DOE Joint Genome Institute"/>
            <person name="Mondo S.J."/>
            <person name="Dannebaum R.O."/>
            <person name="Kuo R.C."/>
            <person name="Labutti K."/>
            <person name="Haridas S."/>
            <person name="Kuo A."/>
            <person name="Salamov A."/>
            <person name="Ahrendt S.R."/>
            <person name="Lipzen A."/>
            <person name="Sullivan W."/>
            <person name="Andreopoulos W.B."/>
            <person name="Clum A."/>
            <person name="Lindquist E."/>
            <person name="Daum C."/>
            <person name="Ramamoorthy G.K."/>
            <person name="Gryganskyi A."/>
            <person name="Culley D."/>
            <person name="Magnuson J.K."/>
            <person name="James T.Y."/>
            <person name="O'Malley M.A."/>
            <person name="Stajich J.E."/>
            <person name="Spatafora J.W."/>
            <person name="Visel A."/>
            <person name="Grigoriev I.V."/>
        </authorList>
    </citation>
    <scope>NUCLEOTIDE SEQUENCE [LARGE SCALE GENOMIC DNA]</scope>
    <source>
        <strain evidence="9 10">NRRL 3116</strain>
    </source>
</reference>
<feature type="compositionally biased region" description="Polar residues" evidence="7">
    <location>
        <begin position="1"/>
        <end position="14"/>
    </location>
</feature>
<dbReference type="InterPro" id="IPR000679">
    <property type="entry name" value="Znf_GATA"/>
</dbReference>
<dbReference type="Gene3D" id="3.30.50.10">
    <property type="entry name" value="Erythroid Transcription Factor GATA-1, subunit A"/>
    <property type="match status" value="1"/>
</dbReference>
<accession>A0A1Y2GI75</accession>
<feature type="compositionally biased region" description="Basic and acidic residues" evidence="7">
    <location>
        <begin position="241"/>
        <end position="251"/>
    </location>
</feature>
<proteinExistence type="predicted"/>
<feature type="region of interest" description="Disordered" evidence="7">
    <location>
        <begin position="557"/>
        <end position="701"/>
    </location>
</feature>
<dbReference type="PROSITE" id="PS00344">
    <property type="entry name" value="GATA_ZN_FINGER_1"/>
    <property type="match status" value="1"/>
</dbReference>
<feature type="domain" description="GATA-type" evidence="8">
    <location>
        <begin position="681"/>
        <end position="716"/>
    </location>
</feature>
<dbReference type="CDD" id="cd00202">
    <property type="entry name" value="ZnF_GATA"/>
    <property type="match status" value="1"/>
</dbReference>
<keyword evidence="2 6" id="KW-0863">Zinc-finger</keyword>
<dbReference type="AlphaFoldDB" id="A0A1Y2GI75"/>
<feature type="compositionally biased region" description="Basic and acidic residues" evidence="7">
    <location>
        <begin position="837"/>
        <end position="850"/>
    </location>
</feature>
<evidence type="ECO:0000256" key="7">
    <source>
        <dbReference type="SAM" id="MobiDB-lite"/>
    </source>
</evidence>
<dbReference type="GO" id="GO:0043565">
    <property type="term" value="F:sequence-specific DNA binding"/>
    <property type="evidence" value="ECO:0007669"/>
    <property type="project" value="InterPro"/>
</dbReference>
<dbReference type="RefSeq" id="XP_021879800.1">
    <property type="nucleotide sequence ID" value="XM_022024716.1"/>
</dbReference>
<evidence type="ECO:0000256" key="6">
    <source>
        <dbReference type="PROSITE-ProRule" id="PRU00094"/>
    </source>
</evidence>
<feature type="compositionally biased region" description="Polar residues" evidence="7">
    <location>
        <begin position="215"/>
        <end position="228"/>
    </location>
</feature>
<feature type="region of interest" description="Disordered" evidence="7">
    <location>
        <begin position="207"/>
        <end position="273"/>
    </location>
</feature>
<feature type="compositionally biased region" description="Polar residues" evidence="7">
    <location>
        <begin position="557"/>
        <end position="569"/>
    </location>
</feature>